<evidence type="ECO:0000256" key="1">
    <source>
        <dbReference type="SAM" id="MobiDB-lite"/>
    </source>
</evidence>
<feature type="region of interest" description="Disordered" evidence="1">
    <location>
        <begin position="100"/>
        <end position="120"/>
    </location>
</feature>
<dbReference type="EMBL" id="CADCVB010000135">
    <property type="protein sequence ID" value="CAA9435798.1"/>
    <property type="molecule type" value="Genomic_DNA"/>
</dbReference>
<protein>
    <submittedName>
        <fullName evidence="2">Uncharacterized protein</fullName>
    </submittedName>
</protein>
<sequence>MNDQVERAVLGYVPVDGVEALLQVLAVHEGEPDVVAVTGGQGVAHRAIPPVREPVPVMRVGPEAGDHVVNGVGVPRLRDGPRTLYDVREGGVRRYLQRDLDVSSGAHTPAGEGSRGQAGPQHDAVFLGTPGGHAQRKGIAGSRSHAAPFDGTPNSNPTLPRGVRRTAWSTSSTPSTMWPANQATNSAAYGCSRGWQERRGEPVLLGRPKTPTCRLEGDVGKRKRRRVKPRVDQERLELPCAWDVYATF</sequence>
<organism evidence="2">
    <name type="scientific">uncultured Rubrobacteraceae bacterium</name>
    <dbReference type="NCBI Taxonomy" id="349277"/>
    <lineage>
        <taxon>Bacteria</taxon>
        <taxon>Bacillati</taxon>
        <taxon>Actinomycetota</taxon>
        <taxon>Rubrobacteria</taxon>
        <taxon>Rubrobacterales</taxon>
        <taxon>Rubrobacteraceae</taxon>
        <taxon>environmental samples</taxon>
    </lineage>
</organism>
<dbReference type="AlphaFoldDB" id="A0A6J4QBC0"/>
<name>A0A6J4QBC0_9ACTN</name>
<proteinExistence type="predicted"/>
<accession>A0A6J4QBC0</accession>
<feature type="region of interest" description="Disordered" evidence="1">
    <location>
        <begin position="143"/>
        <end position="164"/>
    </location>
</feature>
<gene>
    <name evidence="2" type="ORF">AVDCRST_MAG78-2020</name>
</gene>
<reference evidence="2" key="1">
    <citation type="submission" date="2020-02" db="EMBL/GenBank/DDBJ databases">
        <authorList>
            <person name="Meier V. D."/>
        </authorList>
    </citation>
    <scope>NUCLEOTIDE SEQUENCE</scope>
    <source>
        <strain evidence="2">AVDCRST_MAG78</strain>
    </source>
</reference>
<evidence type="ECO:0000313" key="2">
    <source>
        <dbReference type="EMBL" id="CAA9435798.1"/>
    </source>
</evidence>